<dbReference type="AlphaFoldDB" id="A0A4C1SWH6"/>
<organism evidence="1 2">
    <name type="scientific">Eumeta variegata</name>
    <name type="common">Bagworm moth</name>
    <name type="synonym">Eumeta japonica</name>
    <dbReference type="NCBI Taxonomy" id="151549"/>
    <lineage>
        <taxon>Eukaryota</taxon>
        <taxon>Metazoa</taxon>
        <taxon>Ecdysozoa</taxon>
        <taxon>Arthropoda</taxon>
        <taxon>Hexapoda</taxon>
        <taxon>Insecta</taxon>
        <taxon>Pterygota</taxon>
        <taxon>Neoptera</taxon>
        <taxon>Endopterygota</taxon>
        <taxon>Lepidoptera</taxon>
        <taxon>Glossata</taxon>
        <taxon>Ditrysia</taxon>
        <taxon>Tineoidea</taxon>
        <taxon>Psychidae</taxon>
        <taxon>Oiketicinae</taxon>
        <taxon>Eumeta</taxon>
    </lineage>
</organism>
<reference evidence="1 2" key="1">
    <citation type="journal article" date="2019" name="Commun. Biol.">
        <title>The bagworm genome reveals a unique fibroin gene that provides high tensile strength.</title>
        <authorList>
            <person name="Kono N."/>
            <person name="Nakamura H."/>
            <person name="Ohtoshi R."/>
            <person name="Tomita M."/>
            <person name="Numata K."/>
            <person name="Arakawa K."/>
        </authorList>
    </citation>
    <scope>NUCLEOTIDE SEQUENCE [LARGE SCALE GENOMIC DNA]</scope>
</reference>
<dbReference type="Proteomes" id="UP000299102">
    <property type="component" value="Unassembled WGS sequence"/>
</dbReference>
<comment type="caution">
    <text evidence="1">The sequence shown here is derived from an EMBL/GenBank/DDBJ whole genome shotgun (WGS) entry which is preliminary data.</text>
</comment>
<dbReference type="OrthoDB" id="75807at2759"/>
<protein>
    <submittedName>
        <fullName evidence="1">Uncharacterized protein</fullName>
    </submittedName>
</protein>
<name>A0A4C1SWH6_EUMVA</name>
<evidence type="ECO:0000313" key="2">
    <source>
        <dbReference type="Proteomes" id="UP000299102"/>
    </source>
</evidence>
<sequence>MTHREFRYQIAVSLKMRYMPPAPIRSLISRSELRLDRTKNHMPIRGDTLCCQMCLLKYAIRSRTKIVLSSEPNFKLISQREGGETSIGKFDSKYNVHLRALLMLMVLMWVGSELCEATAVSIDEDFDGVGDGDGTVVDVLLPRILFRVGEQD</sequence>
<proteinExistence type="predicted"/>
<evidence type="ECO:0000313" key="1">
    <source>
        <dbReference type="EMBL" id="GBP06284.1"/>
    </source>
</evidence>
<gene>
    <name evidence="1" type="ORF">EVAR_3616_1</name>
</gene>
<dbReference type="EMBL" id="BGZK01000021">
    <property type="protein sequence ID" value="GBP06284.1"/>
    <property type="molecule type" value="Genomic_DNA"/>
</dbReference>
<keyword evidence="2" id="KW-1185">Reference proteome</keyword>
<accession>A0A4C1SWH6</accession>